<keyword evidence="17" id="KW-0744">Spermatogenesis</keyword>
<dbReference type="Pfam" id="PF13445">
    <property type="entry name" value="zf-RING_UBOX"/>
    <property type="match status" value="1"/>
</dbReference>
<evidence type="ECO:0000256" key="21">
    <source>
        <dbReference type="ARBA" id="ARBA00031134"/>
    </source>
</evidence>
<dbReference type="SMART" id="SM00184">
    <property type="entry name" value="RING"/>
    <property type="match status" value="1"/>
</dbReference>
<evidence type="ECO:0000256" key="10">
    <source>
        <dbReference type="ARBA" id="ARBA00022679"/>
    </source>
</evidence>
<name>A0AAV7B4V3_ENGPU</name>
<keyword evidence="11" id="KW-0479">Metal-binding</keyword>
<evidence type="ECO:0000256" key="18">
    <source>
        <dbReference type="ARBA" id="ARBA00022990"/>
    </source>
</evidence>
<dbReference type="Proteomes" id="UP000824782">
    <property type="component" value="Unassembled WGS sequence"/>
</dbReference>
<gene>
    <name evidence="26" type="ORF">GDO81_013632</name>
</gene>
<dbReference type="InterPro" id="IPR027370">
    <property type="entry name" value="Znf-RING_euk"/>
</dbReference>
<evidence type="ECO:0000256" key="3">
    <source>
        <dbReference type="ARBA" id="ARBA00004496"/>
    </source>
</evidence>
<keyword evidence="14" id="KW-0833">Ubl conjugation pathway</keyword>
<organism evidence="26 27">
    <name type="scientific">Engystomops pustulosus</name>
    <name type="common">Tungara frog</name>
    <name type="synonym">Physalaemus pustulosus</name>
    <dbReference type="NCBI Taxonomy" id="76066"/>
    <lineage>
        <taxon>Eukaryota</taxon>
        <taxon>Metazoa</taxon>
        <taxon>Chordata</taxon>
        <taxon>Craniata</taxon>
        <taxon>Vertebrata</taxon>
        <taxon>Euteleostomi</taxon>
        <taxon>Amphibia</taxon>
        <taxon>Batrachia</taxon>
        <taxon>Anura</taxon>
        <taxon>Neobatrachia</taxon>
        <taxon>Hyloidea</taxon>
        <taxon>Leptodactylidae</taxon>
        <taxon>Leiuperinae</taxon>
        <taxon>Engystomops</taxon>
    </lineage>
</organism>
<accession>A0AAV7B4V3</accession>
<keyword evidence="8" id="KW-0217">Developmental protein</keyword>
<dbReference type="PANTHER" id="PTHR46016">
    <property type="entry name" value="ZINC FINGER, RING/FYVE/PHD-TYPE"/>
    <property type="match status" value="1"/>
</dbReference>
<dbReference type="Gene3D" id="3.30.40.10">
    <property type="entry name" value="Zinc/RING finger domain, C3HC4 (zinc finger)"/>
    <property type="match status" value="1"/>
</dbReference>
<evidence type="ECO:0000256" key="22">
    <source>
        <dbReference type="ARBA" id="ARBA00033455"/>
    </source>
</evidence>
<keyword evidence="10" id="KW-0808">Transferase</keyword>
<sequence>MAGEQRWQRISGAARDVDPMERFICPICLEVYQDPVRVTCGHTFCSTCLQQCMKQKSPICAVCRSTLSPNRKASDLERQMRDVQASCKGCNLQMALSNLRSHAATCSKYESYILEGIKSVKKEQPQVVSDVPNRFTFMCPYCRQQNLDQEGLVEHCNKFHFSDPTPVVCPICASMPWGDPGYMSANFMEHIHRRHKFSYDTFVVSLYINTVIRTNLEIVFFPTFSTDK</sequence>
<feature type="domain" description="C2HC RNF-type" evidence="25">
    <location>
        <begin position="87"/>
        <end position="106"/>
    </location>
</feature>
<dbReference type="Pfam" id="PF18574">
    <property type="entry name" value="zf_C2HC_14"/>
    <property type="match status" value="1"/>
</dbReference>
<evidence type="ECO:0000256" key="15">
    <source>
        <dbReference type="ARBA" id="ARBA00022833"/>
    </source>
</evidence>
<feature type="domain" description="RING-type" evidence="24">
    <location>
        <begin position="25"/>
        <end position="64"/>
    </location>
</feature>
<evidence type="ECO:0000256" key="13">
    <source>
        <dbReference type="ARBA" id="ARBA00022782"/>
    </source>
</evidence>
<comment type="catalytic activity">
    <reaction evidence="1">
        <text>S-ubiquitinyl-[E2 ubiquitin-conjugating enzyme]-L-cysteine + [acceptor protein]-L-lysine = [E2 ubiquitin-conjugating enzyme]-L-cysteine + N(6)-ubiquitinyl-[acceptor protein]-L-lysine.</text>
        <dbReference type="EC" id="2.3.2.27"/>
    </reaction>
</comment>
<comment type="pathway">
    <text evidence="4">Protein modification; protein ubiquitination.</text>
</comment>
<evidence type="ECO:0000256" key="12">
    <source>
        <dbReference type="ARBA" id="ARBA00022771"/>
    </source>
</evidence>
<dbReference type="InterPro" id="IPR034734">
    <property type="entry name" value="ZF_C2HC_RNF"/>
</dbReference>
<dbReference type="GO" id="GO:0061630">
    <property type="term" value="F:ubiquitin protein ligase activity"/>
    <property type="evidence" value="ECO:0007669"/>
    <property type="project" value="UniProtKB-EC"/>
</dbReference>
<dbReference type="PROSITE" id="PS00518">
    <property type="entry name" value="ZF_RING_1"/>
    <property type="match status" value="1"/>
</dbReference>
<keyword evidence="27" id="KW-1185">Reference proteome</keyword>
<dbReference type="AlphaFoldDB" id="A0AAV7B4V3"/>
<evidence type="ECO:0000256" key="4">
    <source>
        <dbReference type="ARBA" id="ARBA00004906"/>
    </source>
</evidence>
<evidence type="ECO:0000259" key="25">
    <source>
        <dbReference type="PROSITE" id="PS51803"/>
    </source>
</evidence>
<evidence type="ECO:0000256" key="11">
    <source>
        <dbReference type="ARBA" id="ARBA00022723"/>
    </source>
</evidence>
<evidence type="ECO:0000256" key="1">
    <source>
        <dbReference type="ARBA" id="ARBA00000900"/>
    </source>
</evidence>
<dbReference type="PANTHER" id="PTHR46016:SF3">
    <property type="entry name" value="E3 UBIQUITIN-PROTEIN LIGASE RNF114"/>
    <property type="match status" value="1"/>
</dbReference>
<dbReference type="GO" id="GO:0007283">
    <property type="term" value="P:spermatogenesis"/>
    <property type="evidence" value="ECO:0007669"/>
    <property type="project" value="UniProtKB-KW"/>
</dbReference>
<dbReference type="GO" id="GO:0005737">
    <property type="term" value="C:cytoplasm"/>
    <property type="evidence" value="ECO:0007669"/>
    <property type="project" value="UniProtKB-SubCell"/>
</dbReference>
<dbReference type="GO" id="GO:0005634">
    <property type="term" value="C:nucleus"/>
    <property type="evidence" value="ECO:0007669"/>
    <property type="project" value="UniProtKB-SubCell"/>
</dbReference>
<dbReference type="PROSITE" id="PS50089">
    <property type="entry name" value="ZF_RING_2"/>
    <property type="match status" value="1"/>
</dbReference>
<evidence type="ECO:0000256" key="17">
    <source>
        <dbReference type="ARBA" id="ARBA00022871"/>
    </source>
</evidence>
<evidence type="ECO:0000256" key="7">
    <source>
        <dbReference type="ARBA" id="ARBA00014143"/>
    </source>
</evidence>
<dbReference type="InterPro" id="IPR051438">
    <property type="entry name" value="RNF_E3_ubiq-protein_ligase"/>
</dbReference>
<dbReference type="InterPro" id="IPR013083">
    <property type="entry name" value="Znf_RING/FYVE/PHD"/>
</dbReference>
<dbReference type="InterPro" id="IPR008598">
    <property type="entry name" value="Di19_Zn-bd"/>
</dbReference>
<evidence type="ECO:0000313" key="27">
    <source>
        <dbReference type="Proteomes" id="UP000824782"/>
    </source>
</evidence>
<dbReference type="GO" id="GO:0006511">
    <property type="term" value="P:ubiquitin-dependent protein catabolic process"/>
    <property type="evidence" value="ECO:0007669"/>
    <property type="project" value="TreeGrafter"/>
</dbReference>
<evidence type="ECO:0000256" key="23">
    <source>
        <dbReference type="PROSITE-ProRule" id="PRU00175"/>
    </source>
</evidence>
<dbReference type="InterPro" id="IPR001841">
    <property type="entry name" value="Znf_RING"/>
</dbReference>
<comment type="subcellular location">
    <subcellularLocation>
        <location evidence="3">Cytoplasm</location>
    </subcellularLocation>
    <subcellularLocation>
        <location evidence="2">Nucleus</location>
    </subcellularLocation>
</comment>
<dbReference type="PROSITE" id="PS51803">
    <property type="entry name" value="ZF_C2HC_RNF"/>
    <property type="match status" value="1"/>
</dbReference>
<dbReference type="GO" id="GO:0008270">
    <property type="term" value="F:zinc ion binding"/>
    <property type="evidence" value="ECO:0007669"/>
    <property type="project" value="UniProtKB-KW"/>
</dbReference>
<comment type="subunit">
    <text evidence="5">Interacts with XAF1, the interaction increases XAF1 stability and proapoptotic effects, and may regulate IFN signaling.</text>
</comment>
<dbReference type="InterPro" id="IPR042716">
    <property type="entry name" value="RNF114_RING-HC"/>
</dbReference>
<dbReference type="SUPFAM" id="SSF57850">
    <property type="entry name" value="RING/U-box"/>
    <property type="match status" value="1"/>
</dbReference>
<keyword evidence="15" id="KW-0862">Zinc</keyword>
<dbReference type="Pfam" id="PF05605">
    <property type="entry name" value="zf-Di19"/>
    <property type="match status" value="1"/>
</dbReference>
<keyword evidence="16" id="KW-0832">Ubl conjugation</keyword>
<keyword evidence="13" id="KW-0221">Differentiation</keyword>
<evidence type="ECO:0000256" key="14">
    <source>
        <dbReference type="ARBA" id="ARBA00022786"/>
    </source>
</evidence>
<evidence type="ECO:0000256" key="19">
    <source>
        <dbReference type="ARBA" id="ARBA00023242"/>
    </source>
</evidence>
<keyword evidence="18" id="KW-0007">Acetylation</keyword>
<evidence type="ECO:0000313" key="26">
    <source>
        <dbReference type="EMBL" id="KAG8567448.1"/>
    </source>
</evidence>
<dbReference type="EC" id="2.3.2.27" evidence="6"/>
<comment type="caution">
    <text evidence="26">The sequence shown here is derived from an EMBL/GenBank/DDBJ whole genome shotgun (WGS) entry which is preliminary data.</text>
</comment>
<evidence type="ECO:0000256" key="8">
    <source>
        <dbReference type="ARBA" id="ARBA00022473"/>
    </source>
</evidence>
<dbReference type="GO" id="GO:0030154">
    <property type="term" value="P:cell differentiation"/>
    <property type="evidence" value="ECO:0007669"/>
    <property type="project" value="UniProtKB-KW"/>
</dbReference>
<evidence type="ECO:0000256" key="5">
    <source>
        <dbReference type="ARBA" id="ARBA00011624"/>
    </source>
</evidence>
<dbReference type="GO" id="GO:0000209">
    <property type="term" value="P:protein polyubiquitination"/>
    <property type="evidence" value="ECO:0007669"/>
    <property type="project" value="TreeGrafter"/>
</dbReference>
<keyword evidence="19" id="KW-0539">Nucleus</keyword>
<evidence type="ECO:0000256" key="16">
    <source>
        <dbReference type="ARBA" id="ARBA00022843"/>
    </source>
</evidence>
<reference evidence="26" key="1">
    <citation type="thesis" date="2020" institute="ProQuest LLC" country="789 East Eisenhower Parkway, Ann Arbor, MI, USA">
        <title>Comparative Genomics and Chromosome Evolution.</title>
        <authorList>
            <person name="Mudd A.B."/>
        </authorList>
    </citation>
    <scope>NUCLEOTIDE SEQUENCE</scope>
    <source>
        <strain evidence="26">237g6f4</strain>
        <tissue evidence="26">Blood</tissue>
    </source>
</reference>
<evidence type="ECO:0000256" key="20">
    <source>
        <dbReference type="ARBA" id="ARBA00030438"/>
    </source>
</evidence>
<proteinExistence type="predicted"/>
<evidence type="ECO:0000259" key="24">
    <source>
        <dbReference type="PROSITE" id="PS50089"/>
    </source>
</evidence>
<protein>
    <recommendedName>
        <fullName evidence="7">E3 ubiquitin-protein ligase RNF114</fullName>
        <ecNumber evidence="6">2.3.2.27</ecNumber>
    </recommendedName>
    <alternativeName>
        <fullName evidence="21">RING finger protein 114</fullName>
    </alternativeName>
    <alternativeName>
        <fullName evidence="20">RING-type E3 ubiquitin transferase RNF114</fullName>
    </alternativeName>
    <alternativeName>
        <fullName evidence="22">Zinc finger protein 313</fullName>
    </alternativeName>
</protein>
<keyword evidence="9" id="KW-0963">Cytoplasm</keyword>
<dbReference type="InterPro" id="IPR017907">
    <property type="entry name" value="Znf_RING_CS"/>
</dbReference>
<evidence type="ECO:0000256" key="2">
    <source>
        <dbReference type="ARBA" id="ARBA00004123"/>
    </source>
</evidence>
<keyword evidence="12 23" id="KW-0863">Zinc-finger</keyword>
<evidence type="ECO:0000256" key="9">
    <source>
        <dbReference type="ARBA" id="ARBA00022490"/>
    </source>
</evidence>
<evidence type="ECO:0000256" key="6">
    <source>
        <dbReference type="ARBA" id="ARBA00012483"/>
    </source>
</evidence>
<dbReference type="EMBL" id="WNYA01000006">
    <property type="protein sequence ID" value="KAG8567448.1"/>
    <property type="molecule type" value="Genomic_DNA"/>
</dbReference>
<dbReference type="CDD" id="cd16540">
    <property type="entry name" value="RING-HC_RNF114"/>
    <property type="match status" value="1"/>
</dbReference>